<reference evidence="3 4" key="2">
    <citation type="journal article" date="2016" name="Sci. Rep.">
        <title>A novel serine protease, Sep1, from Bacillus firmus DS-1 has nematicidal activity and degrades multiple intestinal-associated nematode proteins.</title>
        <authorList>
            <person name="Geng C."/>
            <person name="Nie X."/>
            <person name="Tang Z."/>
            <person name="Zhang Y."/>
            <person name="Lin J."/>
            <person name="Sun M."/>
            <person name="Peng D."/>
        </authorList>
    </citation>
    <scope>NUCLEOTIDE SEQUENCE [LARGE SCALE GENOMIC DNA]</scope>
    <source>
        <strain evidence="3 4">DS1</strain>
    </source>
</reference>
<evidence type="ECO:0000313" key="3">
    <source>
        <dbReference type="EMBL" id="EWG09960.1"/>
    </source>
</evidence>
<evidence type="ECO:0000259" key="2">
    <source>
        <dbReference type="Pfam" id="PF01970"/>
    </source>
</evidence>
<feature type="transmembrane region" description="Helical" evidence="1">
    <location>
        <begin position="386"/>
        <end position="402"/>
    </location>
</feature>
<feature type="transmembrane region" description="Helical" evidence="1">
    <location>
        <begin position="15"/>
        <end position="43"/>
    </location>
</feature>
<feature type="transmembrane region" description="Helical" evidence="1">
    <location>
        <begin position="55"/>
        <end position="76"/>
    </location>
</feature>
<evidence type="ECO:0000313" key="4">
    <source>
        <dbReference type="Proteomes" id="UP000019270"/>
    </source>
</evidence>
<feature type="transmembrane region" description="Helical" evidence="1">
    <location>
        <begin position="163"/>
        <end position="182"/>
    </location>
</feature>
<dbReference type="AlphaFoldDB" id="W7KR54"/>
<feature type="transmembrane region" description="Helical" evidence="1">
    <location>
        <begin position="194"/>
        <end position="214"/>
    </location>
</feature>
<dbReference type="EMBL" id="APVL01000012">
    <property type="protein sequence ID" value="EWG09960.1"/>
    <property type="molecule type" value="Genomic_DNA"/>
</dbReference>
<dbReference type="RefSeq" id="WP_035330982.1">
    <property type="nucleotide sequence ID" value="NZ_APVL01000012.1"/>
</dbReference>
<accession>W7KR54</accession>
<feature type="transmembrane region" description="Helical" evidence="1">
    <location>
        <begin position="324"/>
        <end position="345"/>
    </location>
</feature>
<keyword evidence="1" id="KW-0812">Transmembrane</keyword>
<reference evidence="4" key="1">
    <citation type="submission" date="2013-03" db="EMBL/GenBank/DDBJ databases">
        <title>Draft genome sequence of Bacillus firmus DS1.</title>
        <authorList>
            <person name="Peng D."/>
            <person name="Zhu L."/>
            <person name="Sun M."/>
        </authorList>
    </citation>
    <scope>NUCLEOTIDE SEQUENCE [LARGE SCALE GENOMIC DNA]</scope>
    <source>
        <strain evidence="4">DS1</strain>
    </source>
</reference>
<comment type="caution">
    <text evidence="3">The sequence shown here is derived from an EMBL/GenBank/DDBJ whole genome shotgun (WGS) entry which is preliminary data.</text>
</comment>
<keyword evidence="1" id="KW-0472">Membrane</keyword>
<dbReference type="OrthoDB" id="9781349at2"/>
<gene>
    <name evidence="3" type="ORF">PBF_16314</name>
</gene>
<name>W7KR54_CYTFI</name>
<feature type="transmembrane region" description="Helical" evidence="1">
    <location>
        <begin position="103"/>
        <end position="126"/>
    </location>
</feature>
<sequence>MEQVLAQVFEMQTLVLVFAGVFLGVVFSAIPGLTATMGIALLIPYTFSLPQVPAISMLLGIYIGGMYGGSITAILIRTPGTPSAAATLLDGYPMAAKGQAGKALNYATIGSFVGGIISCIILILIAPQLAAFGLKFGPAEFFALAVFGLSIVGTISGKNVVKGLIVAGVGLFIATIGMDPIGGVARFTFGSINLTSGVSFIPALIGLFAVSQVIKEIEEKATGHNKKKIKYKRERISLKETFSYWKEFLRASVIGTFIGIIPGTGTSIATFLSYNESKRFAKPERRKEYGKGIPEGVIATETSNNAVTGGALIPLLTLGIPGDVVTAVILGGLLIQGVTPGPLLFQNNGPLVYSLFITLIIANIFMLLIGLFAVRFVGKIVDVPKNVLLPIVVTLCFIGSYSLSNNLFDVWVALAFGVIGYLLEKFNYPLPPLILGIILGPIIESNLRRTIIESSGDLSVFFTRPISAVFLTIAIVSFLYPLFKDLWRKLKGKESIEEDIPA</sequence>
<dbReference type="PANTHER" id="PTHR35342:SF5">
    <property type="entry name" value="TRICARBOXYLIC TRANSPORT PROTEIN"/>
    <property type="match status" value="1"/>
</dbReference>
<feature type="transmembrane region" description="Helical" evidence="1">
    <location>
        <begin position="248"/>
        <end position="272"/>
    </location>
</feature>
<organism evidence="3 4">
    <name type="scientific">Cytobacillus firmus DS1</name>
    <dbReference type="NCBI Taxonomy" id="1307436"/>
    <lineage>
        <taxon>Bacteria</taxon>
        <taxon>Bacillati</taxon>
        <taxon>Bacillota</taxon>
        <taxon>Bacilli</taxon>
        <taxon>Bacillales</taxon>
        <taxon>Bacillaceae</taxon>
        <taxon>Cytobacillus</taxon>
    </lineage>
</organism>
<dbReference type="InterPro" id="IPR002823">
    <property type="entry name" value="DUF112_TM"/>
</dbReference>
<feature type="transmembrane region" description="Helical" evidence="1">
    <location>
        <begin position="459"/>
        <end position="483"/>
    </location>
</feature>
<evidence type="ECO:0000256" key="1">
    <source>
        <dbReference type="SAM" id="Phobius"/>
    </source>
</evidence>
<keyword evidence="1" id="KW-1133">Transmembrane helix</keyword>
<feature type="transmembrane region" description="Helical" evidence="1">
    <location>
        <begin position="351"/>
        <end position="374"/>
    </location>
</feature>
<protein>
    <recommendedName>
        <fullName evidence="2">DUF112 domain-containing protein</fullName>
    </recommendedName>
</protein>
<feature type="transmembrane region" description="Helical" evidence="1">
    <location>
        <begin position="430"/>
        <end position="447"/>
    </location>
</feature>
<dbReference type="PANTHER" id="PTHR35342">
    <property type="entry name" value="TRICARBOXYLIC TRANSPORT PROTEIN"/>
    <property type="match status" value="1"/>
</dbReference>
<proteinExistence type="predicted"/>
<dbReference type="PATRIC" id="fig|1307436.3.peg.3502"/>
<feature type="domain" description="DUF112" evidence="2">
    <location>
        <begin position="14"/>
        <end position="435"/>
    </location>
</feature>
<dbReference type="eggNOG" id="COG3333">
    <property type="taxonomic scope" value="Bacteria"/>
</dbReference>
<dbReference type="Pfam" id="PF01970">
    <property type="entry name" value="TctA"/>
    <property type="match status" value="1"/>
</dbReference>
<dbReference type="Proteomes" id="UP000019270">
    <property type="component" value="Unassembled WGS sequence"/>
</dbReference>